<dbReference type="FunFam" id="2.40.50.100:FF:000003">
    <property type="entry name" value="Acetyl-CoA carboxylase biotin carboxyl carrier protein"/>
    <property type="match status" value="1"/>
</dbReference>
<gene>
    <name evidence="16" type="ORF">FKG94_13650</name>
</gene>
<evidence type="ECO:0000256" key="10">
    <source>
        <dbReference type="ARBA" id="ARBA00033786"/>
    </source>
</evidence>
<dbReference type="Pfam" id="PF00289">
    <property type="entry name" value="Biotin_carb_N"/>
    <property type="match status" value="1"/>
</dbReference>
<dbReference type="PROSITE" id="PS50968">
    <property type="entry name" value="BIOTINYL_LIPOYL"/>
    <property type="match status" value="1"/>
</dbReference>
<dbReference type="InterPro" id="IPR011764">
    <property type="entry name" value="Biotin_carboxylation_dom"/>
</dbReference>
<dbReference type="PROSITE" id="PS00866">
    <property type="entry name" value="CPSASE_1"/>
    <property type="match status" value="1"/>
</dbReference>
<sequence>MIKRLLIANRGEIAVRIAAACRELHITTIAVYADSDAGSLHCRAADTAVRLPGDLAADTYLNIDAVLEAARRSDADAIHPGYGFLSENAVFAARCAEANITFIGPAAAAIERMGSKIAARALVESQQLPVVPGYHGADQSPQHLLQVADTIGYPLLIKASAGGGGVGMRLVEHRDAFAAALTAARNEARRAFNDDSVLLERYFERVRHIEIQVLADGQGNIIHLFERECSIQRRQQKVIEEAPAPGLGAVLRRRLGEAVVAIARAVDYTGAGTVEFLLVDNGLPEADAEFYFLEMNTRLQVEHAVTEAITGIDIVQWQIRIAEGRALTLAQADLTIRGHAIECRWYAEDPDRRFSPQTGTIDYWQPAGGAGLRIDGGIHSGQTVSSFYDPLLARLISWAEDRTQALRALSYHLERCVLLGLTTNQHYLRSVLQLPAFGAARTHTRFLQQHAEHLSNRPRGAVAQCALIAAAVGYCEHHRDLSEPRTRNPVLPAGTGATTVRFHWLDREVVVQVEPRPVANRTPVFDACLGDRHFAVDIVGVEVLPAGVVRFDLSIDGVRAVYTLRVARDAIALHSIATGSLYLPLASRFTLASTRHQHGGYRAPMPGRVVEVLVSAGQQVERGAPLVVMESMKMESTTRAQTRSRVEKVWVAAGDTVEADTLLVALEEIEVMP</sequence>
<keyword evidence="7 12" id="KW-0547">Nucleotide-binding</keyword>
<evidence type="ECO:0000259" key="13">
    <source>
        <dbReference type="PROSITE" id="PS50968"/>
    </source>
</evidence>
<dbReference type="InterPro" id="IPR005479">
    <property type="entry name" value="CPAse_ATP-bd"/>
</dbReference>
<keyword evidence="17" id="KW-1185">Reference proteome</keyword>
<dbReference type="SUPFAM" id="SSF56059">
    <property type="entry name" value="Glutathione synthetase ATP-binding domain-like"/>
    <property type="match status" value="1"/>
</dbReference>
<protein>
    <recommendedName>
        <fullName evidence="5">Biotin carboxylase</fullName>
    </recommendedName>
    <alternativeName>
        <fullName evidence="10">Acetyl-coenzyme A carboxylase biotin carboxylase subunit A</fullName>
    </alternativeName>
</protein>
<dbReference type="SUPFAM" id="SSF52440">
    <property type="entry name" value="PreATP-grasp domain"/>
    <property type="match status" value="1"/>
</dbReference>
<dbReference type="OrthoDB" id="9763189at2"/>
<dbReference type="PROSITE" id="PS50975">
    <property type="entry name" value="ATP_GRASP"/>
    <property type="match status" value="1"/>
</dbReference>
<dbReference type="Gene3D" id="3.30.470.20">
    <property type="entry name" value="ATP-grasp fold, B domain"/>
    <property type="match status" value="1"/>
</dbReference>
<dbReference type="InterPro" id="IPR011054">
    <property type="entry name" value="Rudment_hybrid_motif"/>
</dbReference>
<evidence type="ECO:0000256" key="12">
    <source>
        <dbReference type="PROSITE-ProRule" id="PRU00409"/>
    </source>
</evidence>
<evidence type="ECO:0000256" key="5">
    <source>
        <dbReference type="ARBA" id="ARBA00017242"/>
    </source>
</evidence>
<feature type="domain" description="Lipoyl-binding" evidence="13">
    <location>
        <begin position="588"/>
        <end position="667"/>
    </location>
</feature>
<evidence type="ECO:0000259" key="14">
    <source>
        <dbReference type="PROSITE" id="PS50975"/>
    </source>
</evidence>
<keyword evidence="9" id="KW-0092">Biotin</keyword>
<dbReference type="InterPro" id="IPR005482">
    <property type="entry name" value="Biotin_COase_C"/>
</dbReference>
<dbReference type="InterPro" id="IPR011053">
    <property type="entry name" value="Single_hybrid_motif"/>
</dbReference>
<dbReference type="InterPro" id="IPR050856">
    <property type="entry name" value="Biotin_carboxylase_complex"/>
</dbReference>
<dbReference type="PANTHER" id="PTHR18866">
    <property type="entry name" value="CARBOXYLASE:PYRUVATE/ACETYL-COA/PROPIONYL-COA CARBOXYLASE"/>
    <property type="match status" value="1"/>
</dbReference>
<keyword evidence="8 12" id="KW-0067">ATP-binding</keyword>
<comment type="caution">
    <text evidence="16">The sequence shown here is derived from an EMBL/GenBank/DDBJ whole genome shotgun (WGS) entry which is preliminary data.</text>
</comment>
<dbReference type="InterPro" id="IPR016185">
    <property type="entry name" value="PreATP-grasp_dom_sf"/>
</dbReference>
<name>A0A545TLL7_9GAMM</name>
<feature type="domain" description="Biotin carboxylation" evidence="15">
    <location>
        <begin position="1"/>
        <end position="452"/>
    </location>
</feature>
<comment type="pathway">
    <text evidence="3">Lipid metabolism; malonyl-CoA biosynthesis; malonyl-CoA from acetyl-CoA: step 1/1.</text>
</comment>
<dbReference type="PROSITE" id="PS00867">
    <property type="entry name" value="CPSASE_2"/>
    <property type="match status" value="1"/>
</dbReference>
<comment type="cofactor">
    <cofactor evidence="1">
        <name>biotin</name>
        <dbReference type="ChEBI" id="CHEBI:57586"/>
    </cofactor>
</comment>
<comment type="catalytic activity">
    <reaction evidence="11">
        <text>N(6)-biotinyl-L-lysyl-[protein] + hydrogencarbonate + ATP = N(6)-carboxybiotinyl-L-lysyl-[protein] + ADP + phosphate + H(+)</text>
        <dbReference type="Rhea" id="RHEA:13501"/>
        <dbReference type="Rhea" id="RHEA-COMP:10505"/>
        <dbReference type="Rhea" id="RHEA-COMP:10506"/>
        <dbReference type="ChEBI" id="CHEBI:15378"/>
        <dbReference type="ChEBI" id="CHEBI:17544"/>
        <dbReference type="ChEBI" id="CHEBI:30616"/>
        <dbReference type="ChEBI" id="CHEBI:43474"/>
        <dbReference type="ChEBI" id="CHEBI:83144"/>
        <dbReference type="ChEBI" id="CHEBI:83145"/>
        <dbReference type="ChEBI" id="CHEBI:456216"/>
        <dbReference type="EC" id="6.3.4.14"/>
    </reaction>
</comment>
<evidence type="ECO:0000256" key="4">
    <source>
        <dbReference type="ARBA" id="ARBA00011750"/>
    </source>
</evidence>
<dbReference type="PANTHER" id="PTHR18866:SF33">
    <property type="entry name" value="METHYLCROTONOYL-COA CARBOXYLASE SUBUNIT ALPHA, MITOCHONDRIAL-RELATED"/>
    <property type="match status" value="1"/>
</dbReference>
<dbReference type="EMBL" id="VHSG01000013">
    <property type="protein sequence ID" value="TQV78119.1"/>
    <property type="molecule type" value="Genomic_DNA"/>
</dbReference>
<dbReference type="FunFam" id="3.40.50.20:FF:000010">
    <property type="entry name" value="Propionyl-CoA carboxylase subunit alpha"/>
    <property type="match status" value="1"/>
</dbReference>
<dbReference type="RefSeq" id="WP_142904898.1">
    <property type="nucleotide sequence ID" value="NZ_ML660094.1"/>
</dbReference>
<dbReference type="PROSITE" id="PS50979">
    <property type="entry name" value="BC"/>
    <property type="match status" value="1"/>
</dbReference>
<feature type="domain" description="ATP-grasp" evidence="14">
    <location>
        <begin position="120"/>
        <end position="323"/>
    </location>
</feature>
<evidence type="ECO:0000256" key="11">
    <source>
        <dbReference type="ARBA" id="ARBA00048600"/>
    </source>
</evidence>
<reference evidence="16 17" key="1">
    <citation type="submission" date="2019-06" db="EMBL/GenBank/DDBJ databases">
        <title>Whole genome sequence for Cellvibrionaceae sp. R142.</title>
        <authorList>
            <person name="Wang G."/>
        </authorList>
    </citation>
    <scope>NUCLEOTIDE SEQUENCE [LARGE SCALE GENOMIC DNA]</scope>
    <source>
        <strain evidence="16 17">R142</strain>
    </source>
</reference>
<evidence type="ECO:0000313" key="16">
    <source>
        <dbReference type="EMBL" id="TQV78119.1"/>
    </source>
</evidence>
<dbReference type="FunFam" id="3.30.470.20:FF:000028">
    <property type="entry name" value="Methylcrotonoyl-CoA carboxylase subunit alpha, mitochondrial"/>
    <property type="match status" value="1"/>
</dbReference>
<evidence type="ECO:0000256" key="2">
    <source>
        <dbReference type="ARBA" id="ARBA00003761"/>
    </source>
</evidence>
<dbReference type="GO" id="GO:0005524">
    <property type="term" value="F:ATP binding"/>
    <property type="evidence" value="ECO:0007669"/>
    <property type="project" value="UniProtKB-UniRule"/>
</dbReference>
<evidence type="ECO:0000256" key="9">
    <source>
        <dbReference type="ARBA" id="ARBA00023267"/>
    </source>
</evidence>
<dbReference type="InterPro" id="IPR005481">
    <property type="entry name" value="BC-like_N"/>
</dbReference>
<dbReference type="Pfam" id="PF02786">
    <property type="entry name" value="CPSase_L_D2"/>
    <property type="match status" value="1"/>
</dbReference>
<evidence type="ECO:0000259" key="15">
    <source>
        <dbReference type="PROSITE" id="PS50979"/>
    </source>
</evidence>
<evidence type="ECO:0000256" key="6">
    <source>
        <dbReference type="ARBA" id="ARBA00022598"/>
    </source>
</evidence>
<dbReference type="Gene3D" id="2.40.50.100">
    <property type="match status" value="1"/>
</dbReference>
<accession>A0A545TLL7</accession>
<dbReference type="GO" id="GO:0046872">
    <property type="term" value="F:metal ion binding"/>
    <property type="evidence" value="ECO:0007669"/>
    <property type="project" value="InterPro"/>
</dbReference>
<dbReference type="SUPFAM" id="SSF51230">
    <property type="entry name" value="Single hybrid motif"/>
    <property type="match status" value="1"/>
</dbReference>
<dbReference type="CDD" id="cd06850">
    <property type="entry name" value="biotinyl_domain"/>
    <property type="match status" value="1"/>
</dbReference>
<proteinExistence type="predicted"/>
<evidence type="ECO:0000256" key="1">
    <source>
        <dbReference type="ARBA" id="ARBA00001953"/>
    </source>
</evidence>
<evidence type="ECO:0000256" key="7">
    <source>
        <dbReference type="ARBA" id="ARBA00022741"/>
    </source>
</evidence>
<organism evidence="16 17">
    <name type="scientific">Exilibacterium tricleocarpae</name>
    <dbReference type="NCBI Taxonomy" id="2591008"/>
    <lineage>
        <taxon>Bacteria</taxon>
        <taxon>Pseudomonadati</taxon>
        <taxon>Pseudomonadota</taxon>
        <taxon>Gammaproteobacteria</taxon>
        <taxon>Cellvibrionales</taxon>
        <taxon>Cellvibrionaceae</taxon>
        <taxon>Exilibacterium</taxon>
    </lineage>
</organism>
<comment type="subunit">
    <text evidence="4">Acetyl-CoA carboxylase is a heterohexamer of biotin carboxyl carrier protein, biotin carboxylase and the two subunits of carboxyl transferase in a 2:2 complex.</text>
</comment>
<evidence type="ECO:0000256" key="3">
    <source>
        <dbReference type="ARBA" id="ARBA00004956"/>
    </source>
</evidence>
<dbReference type="InterPro" id="IPR011761">
    <property type="entry name" value="ATP-grasp"/>
</dbReference>
<dbReference type="Pfam" id="PF02785">
    <property type="entry name" value="Biotin_carb_C"/>
    <property type="match status" value="1"/>
</dbReference>
<dbReference type="AlphaFoldDB" id="A0A545TLL7"/>
<dbReference type="Pfam" id="PF00364">
    <property type="entry name" value="Biotin_lipoyl"/>
    <property type="match status" value="1"/>
</dbReference>
<dbReference type="GO" id="GO:0004075">
    <property type="term" value="F:biotin carboxylase activity"/>
    <property type="evidence" value="ECO:0007669"/>
    <property type="project" value="UniProtKB-EC"/>
</dbReference>
<comment type="function">
    <text evidence="2">This protein is a component of the acetyl coenzyme A carboxylase complex; first, biotin carboxylase catalyzes the carboxylation of the carrier protein and then the transcarboxylase transfers the carboxyl group to form malonyl-CoA.</text>
</comment>
<evidence type="ECO:0000313" key="17">
    <source>
        <dbReference type="Proteomes" id="UP000319732"/>
    </source>
</evidence>
<evidence type="ECO:0000256" key="8">
    <source>
        <dbReference type="ARBA" id="ARBA00022840"/>
    </source>
</evidence>
<dbReference type="Proteomes" id="UP000319732">
    <property type="component" value="Unassembled WGS sequence"/>
</dbReference>
<keyword evidence="6" id="KW-0436">Ligase</keyword>
<dbReference type="SMART" id="SM00878">
    <property type="entry name" value="Biotin_carb_C"/>
    <property type="match status" value="1"/>
</dbReference>
<dbReference type="SUPFAM" id="SSF51246">
    <property type="entry name" value="Rudiment single hybrid motif"/>
    <property type="match status" value="1"/>
</dbReference>
<dbReference type="InterPro" id="IPR000089">
    <property type="entry name" value="Biotin_lipoyl"/>
</dbReference>